<accession>A0A7W3MWC0</accession>
<dbReference type="EMBL" id="JACJII010000001">
    <property type="protein sequence ID" value="MBA9003108.1"/>
    <property type="molecule type" value="Genomic_DNA"/>
</dbReference>
<dbReference type="InterPro" id="IPR051158">
    <property type="entry name" value="Metallophosphoesterase_sf"/>
</dbReference>
<keyword evidence="1" id="KW-0479">Metal-binding</keyword>
<keyword evidence="5" id="KW-1185">Reference proteome</keyword>
<gene>
    <name evidence="4" type="ORF">HNR21_001990</name>
</gene>
<protein>
    <submittedName>
        <fullName evidence="4">Icc-related predicted phosphoesterase</fullName>
    </submittedName>
</protein>
<name>A0A7W3MWC0_9ACTN</name>
<dbReference type="InterPro" id="IPR029052">
    <property type="entry name" value="Metallo-depent_PP-like"/>
</dbReference>
<sequence>MIRVAAVGDIHVGVDTAGEYRRRARGLAEHADVLLVAGDLTRHGTLEEGRVAVEELKDAPVPVIAVLGNHDHHSDAQDEITKMLQDAGITVLEGDGTIVECNGTRLGVAGGKGFGGGFPGRSAGEFGEQVMKEFVRETREFSDRLRTALTELDEQGADVKIALTHYSPVKETLAGEPLEIYPFLGSYLMAEAIDEAGTDLAIHGHAHHGTEKGVTSNGTRVRNVALPVIKQAYAVYCLEPSMARA</sequence>
<dbReference type="GO" id="GO:0008758">
    <property type="term" value="F:UDP-2,3-diacylglucosamine hydrolase activity"/>
    <property type="evidence" value="ECO:0007669"/>
    <property type="project" value="TreeGrafter"/>
</dbReference>
<evidence type="ECO:0000313" key="5">
    <source>
        <dbReference type="Proteomes" id="UP000539313"/>
    </source>
</evidence>
<dbReference type="Pfam" id="PF00149">
    <property type="entry name" value="Metallophos"/>
    <property type="match status" value="1"/>
</dbReference>
<dbReference type="GO" id="GO:0009245">
    <property type="term" value="P:lipid A biosynthetic process"/>
    <property type="evidence" value="ECO:0007669"/>
    <property type="project" value="TreeGrafter"/>
</dbReference>
<feature type="domain" description="Calcineurin-like phosphoesterase" evidence="3">
    <location>
        <begin position="2"/>
        <end position="208"/>
    </location>
</feature>
<evidence type="ECO:0000256" key="2">
    <source>
        <dbReference type="ARBA" id="ARBA00022801"/>
    </source>
</evidence>
<dbReference type="Gene3D" id="3.60.21.10">
    <property type="match status" value="1"/>
</dbReference>
<dbReference type="InterPro" id="IPR016538">
    <property type="entry name" value="UCP008292"/>
</dbReference>
<dbReference type="GO" id="GO:0046872">
    <property type="term" value="F:metal ion binding"/>
    <property type="evidence" value="ECO:0007669"/>
    <property type="project" value="UniProtKB-KW"/>
</dbReference>
<dbReference type="Proteomes" id="UP000539313">
    <property type="component" value="Unassembled WGS sequence"/>
</dbReference>
<proteinExistence type="predicted"/>
<evidence type="ECO:0000313" key="4">
    <source>
        <dbReference type="EMBL" id="MBA9003108.1"/>
    </source>
</evidence>
<dbReference type="SUPFAM" id="SSF56300">
    <property type="entry name" value="Metallo-dependent phosphatases"/>
    <property type="match status" value="1"/>
</dbReference>
<dbReference type="AlphaFoldDB" id="A0A7W3MWC0"/>
<dbReference type="PIRSF" id="PIRSF008292">
    <property type="entry name" value="UCP008292"/>
    <property type="match status" value="1"/>
</dbReference>
<keyword evidence="2" id="KW-0378">Hydrolase</keyword>
<reference evidence="4 5" key="1">
    <citation type="submission" date="2020-08" db="EMBL/GenBank/DDBJ databases">
        <title>Sequencing the genomes of 1000 actinobacteria strains.</title>
        <authorList>
            <person name="Klenk H.-P."/>
        </authorList>
    </citation>
    <scope>NUCLEOTIDE SEQUENCE [LARGE SCALE GENOMIC DNA]</scope>
    <source>
        <strain evidence="4 5">DSM 45823</strain>
    </source>
</reference>
<evidence type="ECO:0000256" key="1">
    <source>
        <dbReference type="ARBA" id="ARBA00022723"/>
    </source>
</evidence>
<dbReference type="InterPro" id="IPR004843">
    <property type="entry name" value="Calcineurin-like_PHP"/>
</dbReference>
<dbReference type="GO" id="GO:0016020">
    <property type="term" value="C:membrane"/>
    <property type="evidence" value="ECO:0007669"/>
    <property type="project" value="GOC"/>
</dbReference>
<dbReference type="RefSeq" id="WP_119726888.1">
    <property type="nucleotide sequence ID" value="NZ_JACJII010000001.1"/>
</dbReference>
<organism evidence="4 5">
    <name type="scientific">Thermomonospora cellulosilytica</name>
    <dbReference type="NCBI Taxonomy" id="1411118"/>
    <lineage>
        <taxon>Bacteria</taxon>
        <taxon>Bacillati</taxon>
        <taxon>Actinomycetota</taxon>
        <taxon>Actinomycetes</taxon>
        <taxon>Streptosporangiales</taxon>
        <taxon>Thermomonosporaceae</taxon>
        <taxon>Thermomonospora</taxon>
    </lineage>
</organism>
<dbReference type="PANTHER" id="PTHR31302">
    <property type="entry name" value="TRANSMEMBRANE PROTEIN WITH METALLOPHOSPHOESTERASE DOMAIN-RELATED"/>
    <property type="match status" value="1"/>
</dbReference>
<dbReference type="PANTHER" id="PTHR31302:SF31">
    <property type="entry name" value="PHOSPHODIESTERASE YAEI"/>
    <property type="match status" value="1"/>
</dbReference>
<evidence type="ECO:0000259" key="3">
    <source>
        <dbReference type="Pfam" id="PF00149"/>
    </source>
</evidence>
<comment type="caution">
    <text evidence="4">The sequence shown here is derived from an EMBL/GenBank/DDBJ whole genome shotgun (WGS) entry which is preliminary data.</text>
</comment>